<name>A0AAN0YQ15_PARTM</name>
<evidence type="ECO:0000256" key="1">
    <source>
        <dbReference type="SAM" id="SignalP"/>
    </source>
</evidence>
<dbReference type="InterPro" id="IPR051200">
    <property type="entry name" value="Host-pathogen_enzymatic-act"/>
</dbReference>
<dbReference type="PANTHER" id="PTHR47197">
    <property type="entry name" value="PROTEIN NIRF"/>
    <property type="match status" value="1"/>
</dbReference>
<evidence type="ECO:0000313" key="3">
    <source>
        <dbReference type="Proteomes" id="UP000093052"/>
    </source>
</evidence>
<evidence type="ECO:0000313" key="2">
    <source>
        <dbReference type="EMBL" id="ANZ31292.1"/>
    </source>
</evidence>
<dbReference type="GeneID" id="56926743"/>
<keyword evidence="1" id="KW-0732">Signal</keyword>
<feature type="signal peptide" evidence="1">
    <location>
        <begin position="1"/>
        <end position="26"/>
    </location>
</feature>
<dbReference type="Gene3D" id="2.130.10.10">
    <property type="entry name" value="YVTN repeat-like/Quinoprotein amine dehydrogenase"/>
    <property type="match status" value="1"/>
</dbReference>
<dbReference type="PANTHER" id="PTHR47197:SF3">
    <property type="entry name" value="DIHYDRO-HEME D1 DEHYDROGENASE"/>
    <property type="match status" value="1"/>
</dbReference>
<gene>
    <name evidence="2" type="ORF">BCV53_15035</name>
</gene>
<organism evidence="2 3">
    <name type="scientific">Parageobacillus thermoglucosidasius</name>
    <name type="common">Geobacillus thermoglucosidasius</name>
    <dbReference type="NCBI Taxonomy" id="1426"/>
    <lineage>
        <taxon>Bacteria</taxon>
        <taxon>Bacillati</taxon>
        <taxon>Bacillota</taxon>
        <taxon>Bacilli</taxon>
        <taxon>Bacillales</taxon>
        <taxon>Anoxybacillaceae</taxon>
        <taxon>Parageobacillus</taxon>
    </lineage>
</organism>
<dbReference type="SUPFAM" id="SSF50969">
    <property type="entry name" value="YVTN repeat-like/Quinoprotein amine dehydrogenase"/>
    <property type="match status" value="1"/>
</dbReference>
<dbReference type="InterPro" id="IPR011044">
    <property type="entry name" value="Quino_amine_DH_bsu"/>
</dbReference>
<dbReference type="RefSeq" id="WP_003249790.1">
    <property type="nucleotide sequence ID" value="NZ_CP012712.1"/>
</dbReference>
<feature type="chain" id="PRO_5042905529" evidence="1">
    <location>
        <begin position="27"/>
        <end position="357"/>
    </location>
</feature>
<protein>
    <submittedName>
        <fullName evidence="2">Quinohemoprotein amine dehydrogenase</fullName>
    </submittedName>
</protein>
<proteinExistence type="predicted"/>
<accession>A0AAN0YQ15</accession>
<dbReference type="InterPro" id="IPR015943">
    <property type="entry name" value="WD40/YVTN_repeat-like_dom_sf"/>
</dbReference>
<keyword evidence="3" id="KW-1185">Reference proteome</keyword>
<dbReference type="AlphaFoldDB" id="A0AAN0YQ15"/>
<dbReference type="KEGG" id="ptl:AOT13_15005"/>
<sequence>MLKRAIYRSLYLCAMFVFLFTLPFHAEETAKTKEMLYIGGLDYVFAVDPKTKEVTEIPVKGAARNMSWTENGQKLFVVTGARQTVEVIDTLKNKVVDTLSFSSGNSINRIYGLAVDLKGDYLYATVMRAKKTGTELKSLPPVIQVIDVKTKKVVKEIDVPWGTHTLQFFKDGKRIAVWARDLYIYDIEKDELKLHHSIMYPDDGKKGIGNVLYFWDRVADGHYLSVSTNYKFYPETGKVTEGILTLDLVTGEVKEYEFQGEMLGLFSGAVTKDRKYAYVGMNMLAKVNLETGKYEKVVPNVPGTSYGFNISGDDKTVYVSGAGPDVSFYDAETLELLETIPLRTDTMDVRVVQVQQP</sequence>
<dbReference type="Proteomes" id="UP000093052">
    <property type="component" value="Chromosome"/>
</dbReference>
<reference evidence="3" key="1">
    <citation type="journal article" date="2016" name="Genome Announc.">
        <title>Complete Genome Sequence of Geobacillus thermoglucosidasius NCIMB 11955, the Progenitor of a Bioethanol Production Strain.</title>
        <authorList>
            <person name="Sheng L."/>
            <person name="Zhang Y."/>
            <person name="Minton N.P."/>
        </authorList>
    </citation>
    <scope>NUCLEOTIDE SEQUENCE [LARGE SCALE GENOMIC DNA]</scope>
    <source>
        <strain evidence="3">NCIMB 11955</strain>
    </source>
</reference>
<dbReference type="EMBL" id="CP016622">
    <property type="protein sequence ID" value="ANZ31292.1"/>
    <property type="molecule type" value="Genomic_DNA"/>
</dbReference>